<protein>
    <submittedName>
        <fullName evidence="1">Uncharacterized protein</fullName>
    </submittedName>
</protein>
<evidence type="ECO:0000313" key="1">
    <source>
        <dbReference type="EMBL" id="MFD0794360.1"/>
    </source>
</evidence>
<dbReference type="EMBL" id="JBHTHZ010000010">
    <property type="protein sequence ID" value="MFD0794360.1"/>
    <property type="molecule type" value="Genomic_DNA"/>
</dbReference>
<sequence>MKRLFAIVFLMIYLFNWGGYLLLQNYMVQQADSRMNQLISEGLYDPNSLIEVKIKQHLPGIFEWNDYKNVSGQLQLKNACYNYVKLKFTKDTLYVMCVPNYEKTKLIKSNIIYAKQLNDIPADKKTDGASVKKTGADSKYDHHVAIFNFMRFRNIPPQRWKTHYILISDPYIPVPGQPPEVLS</sequence>
<keyword evidence="2" id="KW-1185">Reference proteome</keyword>
<reference evidence="2" key="1">
    <citation type="journal article" date="2019" name="Int. J. Syst. Evol. Microbiol.">
        <title>The Global Catalogue of Microorganisms (GCM) 10K type strain sequencing project: providing services to taxonomists for standard genome sequencing and annotation.</title>
        <authorList>
            <consortium name="The Broad Institute Genomics Platform"/>
            <consortium name="The Broad Institute Genome Sequencing Center for Infectious Disease"/>
            <person name="Wu L."/>
            <person name="Ma J."/>
        </authorList>
    </citation>
    <scope>NUCLEOTIDE SEQUENCE [LARGE SCALE GENOMIC DNA]</scope>
    <source>
        <strain evidence="2">CCUG 61484</strain>
    </source>
</reference>
<proteinExistence type="predicted"/>
<organism evidence="1 2">
    <name type="scientific">Mucilaginibacter litoreus</name>
    <dbReference type="NCBI Taxonomy" id="1048221"/>
    <lineage>
        <taxon>Bacteria</taxon>
        <taxon>Pseudomonadati</taxon>
        <taxon>Bacteroidota</taxon>
        <taxon>Sphingobacteriia</taxon>
        <taxon>Sphingobacteriales</taxon>
        <taxon>Sphingobacteriaceae</taxon>
        <taxon>Mucilaginibacter</taxon>
    </lineage>
</organism>
<dbReference type="RefSeq" id="WP_377115582.1">
    <property type="nucleotide sequence ID" value="NZ_JBHTHZ010000010.1"/>
</dbReference>
<evidence type="ECO:0000313" key="2">
    <source>
        <dbReference type="Proteomes" id="UP001597010"/>
    </source>
</evidence>
<accession>A0ABW3AU48</accession>
<dbReference type="Proteomes" id="UP001597010">
    <property type="component" value="Unassembled WGS sequence"/>
</dbReference>
<comment type="caution">
    <text evidence="1">The sequence shown here is derived from an EMBL/GenBank/DDBJ whole genome shotgun (WGS) entry which is preliminary data.</text>
</comment>
<name>A0ABW3AU48_9SPHI</name>
<gene>
    <name evidence="1" type="ORF">ACFQZX_12095</name>
</gene>